<dbReference type="Gene3D" id="3.40.1030.10">
    <property type="entry name" value="Nucleoside phosphorylase/phosphoribosyltransferase catalytic domain"/>
    <property type="match status" value="1"/>
</dbReference>
<dbReference type="InterPro" id="IPR036320">
    <property type="entry name" value="Glycosyl_Trfase_fam3_N_dom_sf"/>
</dbReference>
<reference evidence="3" key="2">
    <citation type="submission" date="2022-01" db="EMBL/GenBank/DDBJ databases">
        <authorList>
            <person name="Hirooka S."/>
            <person name="Miyagishima S.Y."/>
        </authorList>
    </citation>
    <scope>NUCLEOTIDE SEQUENCE</scope>
    <source>
        <strain evidence="3">NBRC 102759</strain>
    </source>
</reference>
<keyword evidence="2" id="KW-0808">Transferase</keyword>
<dbReference type="GO" id="GO:0016757">
    <property type="term" value="F:glycosyltransferase activity"/>
    <property type="evidence" value="ECO:0007669"/>
    <property type="project" value="UniProtKB-KW"/>
</dbReference>
<organism evidence="3 4">
    <name type="scientific">Galdieria partita</name>
    <dbReference type="NCBI Taxonomy" id="83374"/>
    <lineage>
        <taxon>Eukaryota</taxon>
        <taxon>Rhodophyta</taxon>
        <taxon>Bangiophyceae</taxon>
        <taxon>Galdieriales</taxon>
        <taxon>Galdieriaceae</taxon>
        <taxon>Galdieria</taxon>
    </lineage>
</organism>
<accession>A0A9C7PWG9</accession>
<gene>
    <name evidence="3" type="ORF">GpartN1_g2753.t1</name>
</gene>
<keyword evidence="1" id="KW-0328">Glycosyltransferase</keyword>
<comment type="caution">
    <text evidence="3">The sequence shown here is derived from an EMBL/GenBank/DDBJ whole genome shotgun (WGS) entry which is preliminary data.</text>
</comment>
<keyword evidence="4" id="KW-1185">Reference proteome</keyword>
<dbReference type="Proteomes" id="UP001061958">
    <property type="component" value="Unassembled WGS sequence"/>
</dbReference>
<dbReference type="AlphaFoldDB" id="A0A9C7PWG9"/>
<evidence type="ECO:0000313" key="3">
    <source>
        <dbReference type="EMBL" id="GJQ10962.1"/>
    </source>
</evidence>
<dbReference type="OrthoDB" id="2672at2759"/>
<evidence type="ECO:0000313" key="4">
    <source>
        <dbReference type="Proteomes" id="UP001061958"/>
    </source>
</evidence>
<dbReference type="Gene3D" id="1.20.970.10">
    <property type="entry name" value="Transferase, Pyrimidine Nucleoside Phosphorylase, Chain C"/>
    <property type="match status" value="1"/>
</dbReference>
<name>A0A9C7PWG9_9RHOD</name>
<proteinExistence type="predicted"/>
<dbReference type="SUPFAM" id="SSF52418">
    <property type="entry name" value="Nucleoside phosphorylase/phosphoribosyltransferase catalytic domain"/>
    <property type="match status" value="1"/>
</dbReference>
<evidence type="ECO:0000256" key="1">
    <source>
        <dbReference type="ARBA" id="ARBA00022676"/>
    </source>
</evidence>
<dbReference type="SUPFAM" id="SSF47648">
    <property type="entry name" value="Nucleoside phosphorylase/phosphoribosyltransferase N-terminal domain"/>
    <property type="match status" value="1"/>
</dbReference>
<sequence length="556" mass="62742">MAPRKRLECFLYGTSLGNVIHKHSCSKCVVCATTFGYFWRVVGNRLSWLILIRQCNHKQVEFCSPYMQTTYGNVSDNYSLFETPVQPTNTALVEGIRLVAIGKYGAKSLNKTLKNRIVEELENIESQMRNWNKSTEDNSLYQRQVLQRAAFLGSLYMKPNWTEDEQEILRKYELGFAPSNKPCSEASLLLAVHPNSFQRLEECHLTEHVLKLLQNNHLSTEEAEQLGEFILECKTLTDACLSAMILHILRVRHETSAELIGIAAACRKAMNNNDSLWKSSLGFQTKRPISVLQITEPFDGVVKSPMVTPLVAKHIAEKYGIWTVLIGSDTSGPKYGMNLKMLVEKLGEARIPRVTSRNHLEEMFHSQSSPRVVYMDLEDVCPALSKLTYLRRTIIKRPCLATVEKAINYIDADALLTSAFHPNYVDKMLKIGATQHFLQVFVLSGGIEGGLAFPVGGRSGITISSFSQDGSNIQFLDNQTFTPTQVLPEDIRTNIRYENSPSWLSRNVQLISHFWDQHGSNDKVFDAVVNATIQSLDFLQNKLTHVSNHTYVSKSG</sequence>
<dbReference type="EMBL" id="BQMJ01000020">
    <property type="protein sequence ID" value="GJQ10962.1"/>
    <property type="molecule type" value="Genomic_DNA"/>
</dbReference>
<protein>
    <submittedName>
        <fullName evidence="3">Uncharacterized protein</fullName>
    </submittedName>
</protein>
<dbReference type="InterPro" id="IPR035902">
    <property type="entry name" value="Nuc_phospho_transferase"/>
</dbReference>
<evidence type="ECO:0000256" key="2">
    <source>
        <dbReference type="ARBA" id="ARBA00022679"/>
    </source>
</evidence>
<reference evidence="3" key="1">
    <citation type="journal article" date="2022" name="Proc. Natl. Acad. Sci. U.S.A.">
        <title>Life cycle and functional genomics of the unicellular red alga Galdieria for elucidating algal and plant evolution and industrial use.</title>
        <authorList>
            <person name="Hirooka S."/>
            <person name="Itabashi T."/>
            <person name="Ichinose T.M."/>
            <person name="Onuma R."/>
            <person name="Fujiwara T."/>
            <person name="Yamashita S."/>
            <person name="Jong L.W."/>
            <person name="Tomita R."/>
            <person name="Iwane A.H."/>
            <person name="Miyagishima S.Y."/>
        </authorList>
    </citation>
    <scope>NUCLEOTIDE SEQUENCE</scope>
    <source>
        <strain evidence="3">NBRC 102759</strain>
    </source>
</reference>